<gene>
    <name evidence="5" type="ORF">GHT07_11820</name>
</gene>
<dbReference type="SUPFAM" id="SSF46689">
    <property type="entry name" value="Homeodomain-like"/>
    <property type="match status" value="1"/>
</dbReference>
<dbReference type="PANTHER" id="PTHR30055">
    <property type="entry name" value="HTH-TYPE TRANSCRIPTIONAL REGULATOR RUTR"/>
    <property type="match status" value="1"/>
</dbReference>
<dbReference type="OrthoDB" id="116240at2"/>
<dbReference type="Gene3D" id="1.10.357.10">
    <property type="entry name" value="Tetracycline Repressor, domain 2"/>
    <property type="match status" value="1"/>
</dbReference>
<evidence type="ECO:0000256" key="2">
    <source>
        <dbReference type="PROSITE-ProRule" id="PRU00335"/>
    </source>
</evidence>
<sequence>MMPLHGRPAYTHAMETPRVPARRGPAPTKHIDILWAAARLFAAKGVAQTSTREVAAAASTTERTLFKHFGSKEGLLQAVIAEAVLPHLAPSSLDALRQVIEAHGDDFGAWHIALLRARADSLAQAPELTRVLLVEMLRDPALLQRFASQWSPAVWQPLRELFERLQKEGKLSRQFAPESLVRMFLSLNIGYLVGRHILAPDARWDDSAEQQAIASLFLHGAGGGR</sequence>
<dbReference type="InterPro" id="IPR050109">
    <property type="entry name" value="HTH-type_TetR-like_transc_reg"/>
</dbReference>
<proteinExistence type="predicted"/>
<dbReference type="PANTHER" id="PTHR30055:SF222">
    <property type="entry name" value="REGULATORY PROTEIN"/>
    <property type="match status" value="1"/>
</dbReference>
<dbReference type="EMBL" id="WJBU01000010">
    <property type="protein sequence ID" value="MRD47970.1"/>
    <property type="molecule type" value="Genomic_DNA"/>
</dbReference>
<comment type="caution">
    <text evidence="5">The sequence shown here is derived from an EMBL/GenBank/DDBJ whole genome shotgun (WGS) entry which is preliminary data.</text>
</comment>
<evidence type="ECO:0000256" key="1">
    <source>
        <dbReference type="ARBA" id="ARBA00023125"/>
    </source>
</evidence>
<dbReference type="GO" id="GO:0003677">
    <property type="term" value="F:DNA binding"/>
    <property type="evidence" value="ECO:0007669"/>
    <property type="project" value="UniProtKB-UniRule"/>
</dbReference>
<evidence type="ECO:0000313" key="6">
    <source>
        <dbReference type="Proteomes" id="UP000487350"/>
    </source>
</evidence>
<evidence type="ECO:0000256" key="3">
    <source>
        <dbReference type="SAM" id="MobiDB-lite"/>
    </source>
</evidence>
<organism evidence="5 6">
    <name type="scientific">Caenimonas koreensis DSM 17982</name>
    <dbReference type="NCBI Taxonomy" id="1121255"/>
    <lineage>
        <taxon>Bacteria</taxon>
        <taxon>Pseudomonadati</taxon>
        <taxon>Pseudomonadota</taxon>
        <taxon>Betaproteobacteria</taxon>
        <taxon>Burkholderiales</taxon>
        <taxon>Comamonadaceae</taxon>
        <taxon>Caenimonas</taxon>
    </lineage>
</organism>
<accession>A0A844AU04</accession>
<name>A0A844AU04_9BURK</name>
<dbReference type="SUPFAM" id="SSF48498">
    <property type="entry name" value="Tetracyclin repressor-like, C-terminal domain"/>
    <property type="match status" value="1"/>
</dbReference>
<dbReference type="Pfam" id="PF00440">
    <property type="entry name" value="TetR_N"/>
    <property type="match status" value="1"/>
</dbReference>
<evidence type="ECO:0000259" key="4">
    <source>
        <dbReference type="PROSITE" id="PS50977"/>
    </source>
</evidence>
<dbReference type="InterPro" id="IPR001647">
    <property type="entry name" value="HTH_TetR"/>
</dbReference>
<protein>
    <submittedName>
        <fullName evidence="5">TetR family transcriptional regulator</fullName>
    </submittedName>
</protein>
<keyword evidence="1 2" id="KW-0238">DNA-binding</keyword>
<dbReference type="AlphaFoldDB" id="A0A844AU04"/>
<reference evidence="5 6" key="1">
    <citation type="submission" date="2019-11" db="EMBL/GenBank/DDBJ databases">
        <title>Caenimonas koreensis gen. nov., sp. nov., isolated from activated sludge.</title>
        <authorList>
            <person name="Seung H.R."/>
        </authorList>
    </citation>
    <scope>NUCLEOTIDE SEQUENCE [LARGE SCALE GENOMIC DNA]</scope>
    <source>
        <strain evidence="5 6">EMB320</strain>
    </source>
</reference>
<dbReference type="InterPro" id="IPR036271">
    <property type="entry name" value="Tet_transcr_reg_TetR-rel_C_sf"/>
</dbReference>
<evidence type="ECO:0000313" key="5">
    <source>
        <dbReference type="EMBL" id="MRD47970.1"/>
    </source>
</evidence>
<dbReference type="Proteomes" id="UP000487350">
    <property type="component" value="Unassembled WGS sequence"/>
</dbReference>
<feature type="domain" description="HTH tetR-type" evidence="4">
    <location>
        <begin position="27"/>
        <end position="87"/>
    </location>
</feature>
<feature type="DNA-binding region" description="H-T-H motif" evidence="2">
    <location>
        <begin position="50"/>
        <end position="69"/>
    </location>
</feature>
<dbReference type="PRINTS" id="PR00455">
    <property type="entry name" value="HTHTETR"/>
</dbReference>
<keyword evidence="6" id="KW-1185">Reference proteome</keyword>
<feature type="region of interest" description="Disordered" evidence="3">
    <location>
        <begin position="1"/>
        <end position="24"/>
    </location>
</feature>
<dbReference type="InterPro" id="IPR009057">
    <property type="entry name" value="Homeodomain-like_sf"/>
</dbReference>
<dbReference type="PROSITE" id="PS50977">
    <property type="entry name" value="HTH_TETR_2"/>
    <property type="match status" value="1"/>
</dbReference>